<protein>
    <submittedName>
        <fullName evidence="1">Uncharacterized protein</fullName>
    </submittedName>
</protein>
<name>A0A2V1DMH8_9PLEO</name>
<dbReference type="EMBL" id="KZ805396">
    <property type="protein sequence ID" value="PVH99238.1"/>
    <property type="molecule type" value="Genomic_DNA"/>
</dbReference>
<sequence>MWSPMGSVVFTTGHSIRWLGASSLHACSSPWFSTCSAYSRIQSSATSTLSPCFSIRERMGSPCFSGTISSNFCRWLRFTLGWSLSRRCLGSTANFPRTLESTETHRAAVKSWNSLSGTLCTTSWSRVLILCRSSTVF</sequence>
<accession>A0A2V1DMH8</accession>
<keyword evidence="2" id="KW-1185">Reference proteome</keyword>
<organism evidence="1 2">
    <name type="scientific">Periconia macrospinosa</name>
    <dbReference type="NCBI Taxonomy" id="97972"/>
    <lineage>
        <taxon>Eukaryota</taxon>
        <taxon>Fungi</taxon>
        <taxon>Dikarya</taxon>
        <taxon>Ascomycota</taxon>
        <taxon>Pezizomycotina</taxon>
        <taxon>Dothideomycetes</taxon>
        <taxon>Pleosporomycetidae</taxon>
        <taxon>Pleosporales</taxon>
        <taxon>Massarineae</taxon>
        <taxon>Periconiaceae</taxon>
        <taxon>Periconia</taxon>
    </lineage>
</organism>
<dbReference type="Proteomes" id="UP000244855">
    <property type="component" value="Unassembled WGS sequence"/>
</dbReference>
<evidence type="ECO:0000313" key="1">
    <source>
        <dbReference type="EMBL" id="PVH99238.1"/>
    </source>
</evidence>
<reference evidence="1 2" key="1">
    <citation type="journal article" date="2018" name="Sci. Rep.">
        <title>Comparative genomics provides insights into the lifestyle and reveals functional heterogeneity of dark septate endophytic fungi.</title>
        <authorList>
            <person name="Knapp D.G."/>
            <person name="Nemeth J.B."/>
            <person name="Barry K."/>
            <person name="Hainaut M."/>
            <person name="Henrissat B."/>
            <person name="Johnson J."/>
            <person name="Kuo A."/>
            <person name="Lim J.H.P."/>
            <person name="Lipzen A."/>
            <person name="Nolan M."/>
            <person name="Ohm R.A."/>
            <person name="Tamas L."/>
            <person name="Grigoriev I.V."/>
            <person name="Spatafora J.W."/>
            <person name="Nagy L.G."/>
            <person name="Kovacs G.M."/>
        </authorList>
    </citation>
    <scope>NUCLEOTIDE SEQUENCE [LARGE SCALE GENOMIC DNA]</scope>
    <source>
        <strain evidence="1 2">DSE2036</strain>
    </source>
</reference>
<dbReference type="AlphaFoldDB" id="A0A2V1DMH8"/>
<evidence type="ECO:0000313" key="2">
    <source>
        <dbReference type="Proteomes" id="UP000244855"/>
    </source>
</evidence>
<gene>
    <name evidence="1" type="ORF">DM02DRAFT_438254</name>
</gene>
<proteinExistence type="predicted"/>